<keyword evidence="4" id="KW-1185">Reference proteome</keyword>
<reference evidence="2 3" key="1">
    <citation type="submission" date="2018-06" db="EMBL/GenBank/DDBJ databases">
        <title>Genomic Encyclopedia of Type Strains, Phase IV (KMG-V): Genome sequencing to study the core and pangenomes of soil and plant-associated prokaryotes.</title>
        <authorList>
            <person name="Whitman W."/>
        </authorList>
    </citation>
    <scope>NUCLEOTIDE SEQUENCE [LARGE SCALE GENOMIC DNA]</scope>
    <source>
        <strain evidence="2 3">SRCL-318</strain>
        <strain evidence="1 4">SRMrh-85</strain>
    </source>
</reference>
<organism evidence="2 3">
    <name type="scientific">Paraburkholderia silvatlantica</name>
    <dbReference type="NCBI Taxonomy" id="321895"/>
    <lineage>
        <taxon>Bacteria</taxon>
        <taxon>Pseudomonadati</taxon>
        <taxon>Pseudomonadota</taxon>
        <taxon>Betaproteobacteria</taxon>
        <taxon>Burkholderiales</taxon>
        <taxon>Burkholderiaceae</taxon>
        <taxon>Paraburkholderia</taxon>
    </lineage>
</organism>
<dbReference type="EMBL" id="QJSQ01000047">
    <property type="protein sequence ID" value="PYE13350.1"/>
    <property type="molecule type" value="Genomic_DNA"/>
</dbReference>
<dbReference type="AlphaFoldDB" id="A0A2U1A9A8"/>
<evidence type="ECO:0000313" key="2">
    <source>
        <dbReference type="EMBL" id="PYE13350.1"/>
    </source>
</evidence>
<protein>
    <recommendedName>
        <fullName evidence="5">DUF1508 domain-containing protein</fullName>
    </recommendedName>
</protein>
<gene>
    <name evidence="2" type="ORF">C7410_1475</name>
    <name evidence="1" type="ORF">FHX59_004904</name>
</gene>
<dbReference type="OrthoDB" id="9133281at2"/>
<evidence type="ECO:0000313" key="4">
    <source>
        <dbReference type="Proteomes" id="UP000533533"/>
    </source>
</evidence>
<evidence type="ECO:0000313" key="1">
    <source>
        <dbReference type="EMBL" id="MBB2930441.1"/>
    </source>
</evidence>
<dbReference type="Proteomes" id="UP000533533">
    <property type="component" value="Unassembled WGS sequence"/>
</dbReference>
<evidence type="ECO:0000313" key="3">
    <source>
        <dbReference type="Proteomes" id="UP000247772"/>
    </source>
</evidence>
<dbReference type="Proteomes" id="UP000247772">
    <property type="component" value="Unassembled WGS sequence"/>
</dbReference>
<sequence length="69" mass="7634">MNIFQSPSQPSSPRLHVFEQEGGWHWGITVERSAGGGFKVIAYSEKTFRAENEAQSDGDRALVNLAELV</sequence>
<comment type="caution">
    <text evidence="2">The sequence shown here is derived from an EMBL/GenBank/DDBJ whole genome shotgun (WGS) entry which is preliminary data.</text>
</comment>
<dbReference type="EMBL" id="JACHVZ010000014">
    <property type="protein sequence ID" value="MBB2930441.1"/>
    <property type="molecule type" value="Genomic_DNA"/>
</dbReference>
<name>A0A2U1A9A8_9BURK</name>
<evidence type="ECO:0008006" key="5">
    <source>
        <dbReference type="Google" id="ProtNLM"/>
    </source>
</evidence>
<proteinExistence type="predicted"/>
<dbReference type="RefSeq" id="WP_110385777.1">
    <property type="nucleotide sequence ID" value="NZ_JACHVZ010000014.1"/>
</dbReference>
<accession>A0A2U1A9A8</accession>